<dbReference type="PANTHER" id="PTHR47723">
    <property type="entry name" value="OS05G0353850 PROTEIN"/>
    <property type="match status" value="1"/>
</dbReference>
<dbReference type="InterPro" id="IPR012337">
    <property type="entry name" value="RNaseH-like_sf"/>
</dbReference>
<dbReference type="Pfam" id="PF13966">
    <property type="entry name" value="zf-RVT"/>
    <property type="match status" value="1"/>
</dbReference>
<dbReference type="InterPro" id="IPR044730">
    <property type="entry name" value="RNase_H-like_dom_plant"/>
</dbReference>
<reference evidence="4" key="2">
    <citation type="submission" date="2025-08" db="UniProtKB">
        <authorList>
            <consortium name="RefSeq"/>
        </authorList>
    </citation>
    <scope>IDENTIFICATION</scope>
    <source>
        <tissue evidence="4">Leaf</tissue>
    </source>
</reference>
<protein>
    <recommendedName>
        <fullName evidence="5">RNase H type-1 domain-containing protein</fullName>
    </recommendedName>
</protein>
<dbReference type="GeneID" id="130467612"/>
<organism evidence="3 4">
    <name type="scientific">Spinacia oleracea</name>
    <name type="common">Spinach</name>
    <dbReference type="NCBI Taxonomy" id="3562"/>
    <lineage>
        <taxon>Eukaryota</taxon>
        <taxon>Viridiplantae</taxon>
        <taxon>Streptophyta</taxon>
        <taxon>Embryophyta</taxon>
        <taxon>Tracheophyta</taxon>
        <taxon>Spermatophyta</taxon>
        <taxon>Magnoliopsida</taxon>
        <taxon>eudicotyledons</taxon>
        <taxon>Gunneridae</taxon>
        <taxon>Pentapetalae</taxon>
        <taxon>Caryophyllales</taxon>
        <taxon>Chenopodiaceae</taxon>
        <taxon>Chenopodioideae</taxon>
        <taxon>Anserineae</taxon>
        <taxon>Spinacia</taxon>
    </lineage>
</organism>
<feature type="domain" description="Reverse transcriptase zinc-binding" evidence="2">
    <location>
        <begin position="50"/>
        <end position="138"/>
    </location>
</feature>
<dbReference type="CDD" id="cd06222">
    <property type="entry name" value="RNase_H_like"/>
    <property type="match status" value="1"/>
</dbReference>
<name>A0ABM3R962_SPIOL</name>
<evidence type="ECO:0000259" key="1">
    <source>
        <dbReference type="Pfam" id="PF13456"/>
    </source>
</evidence>
<dbReference type="InterPro" id="IPR053151">
    <property type="entry name" value="RNase_H-like"/>
</dbReference>
<dbReference type="PANTHER" id="PTHR47723:SF22">
    <property type="entry name" value="RNASE H TYPE-1 DOMAIN-CONTAINING PROTEIN"/>
    <property type="match status" value="1"/>
</dbReference>
<evidence type="ECO:0000313" key="4">
    <source>
        <dbReference type="RefSeq" id="XP_056692146.1"/>
    </source>
</evidence>
<dbReference type="Pfam" id="PF13456">
    <property type="entry name" value="RVT_3"/>
    <property type="match status" value="1"/>
</dbReference>
<evidence type="ECO:0000259" key="2">
    <source>
        <dbReference type="Pfam" id="PF13966"/>
    </source>
</evidence>
<dbReference type="RefSeq" id="XP_056692146.1">
    <property type="nucleotide sequence ID" value="XM_056836168.1"/>
</dbReference>
<proteinExistence type="predicted"/>
<reference evidence="3" key="1">
    <citation type="journal article" date="2021" name="Nat. Commun.">
        <title>Genomic analyses provide insights into spinach domestication and the genetic basis of agronomic traits.</title>
        <authorList>
            <person name="Cai X."/>
            <person name="Sun X."/>
            <person name="Xu C."/>
            <person name="Sun H."/>
            <person name="Wang X."/>
            <person name="Ge C."/>
            <person name="Zhang Z."/>
            <person name="Wang Q."/>
            <person name="Fei Z."/>
            <person name="Jiao C."/>
            <person name="Wang Q."/>
        </authorList>
    </citation>
    <scope>NUCLEOTIDE SEQUENCE [LARGE SCALE GENOMIC DNA]</scope>
    <source>
        <strain evidence="3">cv. Varoflay</strain>
    </source>
</reference>
<dbReference type="SUPFAM" id="SSF53098">
    <property type="entry name" value="Ribonuclease H-like"/>
    <property type="match status" value="1"/>
</dbReference>
<accession>A0ABM3R962</accession>
<sequence length="405" mass="45741">MWAWSFSWTRHLRPSDIAAKEELLFLLQQAHLSLSNSDILAWTHDKSGTFSSKSFTKELAKATPHPQGDAIKGIWCGLVPNRIEIFVWTALLGKINTRNKLARLGIIPNSENVCVLCNSNVESHDHLLLHCSFSGQLWAAWLDLWNIKWVQPSSIRVAFDQWNSPIKNTFFKKVWSAGFFIIIWTIWKERNARIFNNSTSNITTLHDLVLLRLGWWISGWNEPFPYSPSDVQRNPHCLLWGGNKPSSQSHNITAAQQLWTPPDKEQLKLNVDASVDPTSSKSAIGGVLRDHQGNFKCLFSSPVPPMEINCAEVLAIHRAITITLASSQFCHSSFVLESDSANAVAWCNRDTGGPWNLNFHLNYIRNTSKYGPTFAIVHRGRSSNMVADSLAKQGLHRSSEFIAWT</sequence>
<evidence type="ECO:0008006" key="5">
    <source>
        <dbReference type="Google" id="ProtNLM"/>
    </source>
</evidence>
<dbReference type="InterPro" id="IPR002156">
    <property type="entry name" value="RNaseH_domain"/>
</dbReference>
<keyword evidence="3" id="KW-1185">Reference proteome</keyword>
<dbReference type="InterPro" id="IPR026960">
    <property type="entry name" value="RVT-Znf"/>
</dbReference>
<gene>
    <name evidence="4" type="primary">LOC130467612</name>
</gene>
<dbReference type="Proteomes" id="UP000813463">
    <property type="component" value="Chromosome 2"/>
</dbReference>
<dbReference type="Gene3D" id="3.30.420.10">
    <property type="entry name" value="Ribonuclease H-like superfamily/Ribonuclease H"/>
    <property type="match status" value="1"/>
</dbReference>
<evidence type="ECO:0000313" key="3">
    <source>
        <dbReference type="Proteomes" id="UP000813463"/>
    </source>
</evidence>
<feature type="domain" description="RNase H type-1" evidence="1">
    <location>
        <begin position="270"/>
        <end position="393"/>
    </location>
</feature>
<dbReference type="InterPro" id="IPR036397">
    <property type="entry name" value="RNaseH_sf"/>
</dbReference>